<feature type="transmembrane region" description="Helical" evidence="2">
    <location>
        <begin position="331"/>
        <end position="351"/>
    </location>
</feature>
<feature type="transmembrane region" description="Helical" evidence="2">
    <location>
        <begin position="192"/>
        <end position="212"/>
    </location>
</feature>
<accession>A0A1V9Z271</accession>
<dbReference type="InterPro" id="IPR036259">
    <property type="entry name" value="MFS_trans_sf"/>
</dbReference>
<feature type="transmembrane region" description="Helical" evidence="2">
    <location>
        <begin position="128"/>
        <end position="148"/>
    </location>
</feature>
<dbReference type="InterPro" id="IPR011701">
    <property type="entry name" value="MFS"/>
</dbReference>
<dbReference type="InterPro" id="IPR020846">
    <property type="entry name" value="MFS_dom"/>
</dbReference>
<feature type="transmembrane region" description="Helical" evidence="2">
    <location>
        <begin position="67"/>
        <end position="86"/>
    </location>
</feature>
<feature type="non-terminal residue" evidence="4">
    <location>
        <position position="425"/>
    </location>
</feature>
<evidence type="ECO:0000256" key="2">
    <source>
        <dbReference type="SAM" id="Phobius"/>
    </source>
</evidence>
<evidence type="ECO:0000313" key="5">
    <source>
        <dbReference type="Proteomes" id="UP000243217"/>
    </source>
</evidence>
<comment type="subcellular location">
    <subcellularLocation>
        <location evidence="1">Membrane</location>
        <topology evidence="1">Multi-pass membrane protein</topology>
    </subcellularLocation>
</comment>
<organism evidence="4 5">
    <name type="scientific">Thraustotheca clavata</name>
    <dbReference type="NCBI Taxonomy" id="74557"/>
    <lineage>
        <taxon>Eukaryota</taxon>
        <taxon>Sar</taxon>
        <taxon>Stramenopiles</taxon>
        <taxon>Oomycota</taxon>
        <taxon>Saprolegniomycetes</taxon>
        <taxon>Saprolegniales</taxon>
        <taxon>Achlyaceae</taxon>
        <taxon>Thraustotheca</taxon>
    </lineage>
</organism>
<dbReference type="Gene3D" id="1.20.1250.20">
    <property type="entry name" value="MFS general substrate transporter like domains"/>
    <property type="match status" value="1"/>
</dbReference>
<dbReference type="GO" id="GO:0022857">
    <property type="term" value="F:transmembrane transporter activity"/>
    <property type="evidence" value="ECO:0007669"/>
    <property type="project" value="InterPro"/>
</dbReference>
<evidence type="ECO:0000313" key="4">
    <source>
        <dbReference type="EMBL" id="OQR92051.1"/>
    </source>
</evidence>
<dbReference type="PROSITE" id="PS50850">
    <property type="entry name" value="MFS"/>
    <property type="match status" value="1"/>
</dbReference>
<feature type="transmembrane region" description="Helical" evidence="2">
    <location>
        <begin position="28"/>
        <end position="47"/>
    </location>
</feature>
<sequence>MLYATAEGRTWRLWNTFALKENVTTTNFITFIVASGLAICMYVFLSSTQGFVLGQVLNVPVSKIGDISGNLTLLDEILSLGMVYFWGIYSDRIGRNSIYAMGFGFIGIGLIAYPFASDYNIDLIVFRAIYALGAAATSAMLTAVLADYAGDHDRGKISGLVGLMSGVGALFAVFVFLRLPTKFHDPIQGLRITYGIVGSVAILFGIFLLWGLKPKFRQKTPLLLHDDEQRLRRAPTIWNGYKAGLRAAKDGKVLLGYMGSFLARGDTIIITIFLPLWVYKYYKEHHLCDSTDLDIPEDCHKAYITASIVSGVVQTAALVTAPLFGCLGDCFYRPLVVLMSTIIGFSGYLWMFLSTDPTSPIMYVVAIVVGIGEMGIVVSSLSLVTSKAIPCQLRGSVSGAYSFFGTIGILISSKLGGYLFDKWTS</sequence>
<dbReference type="PANTHER" id="PTHR23524:SF1">
    <property type="entry name" value="MRH DOMAIN-CONTAINING PROTEIN-RELATED"/>
    <property type="match status" value="1"/>
</dbReference>
<keyword evidence="2" id="KW-1133">Transmembrane helix</keyword>
<feature type="transmembrane region" description="Helical" evidence="2">
    <location>
        <begin position="302"/>
        <end position="324"/>
    </location>
</feature>
<proteinExistence type="predicted"/>
<comment type="caution">
    <text evidence="4">The sequence shown here is derived from an EMBL/GenBank/DDBJ whole genome shotgun (WGS) entry which is preliminary data.</text>
</comment>
<feature type="transmembrane region" description="Helical" evidence="2">
    <location>
        <begin position="160"/>
        <end position="180"/>
    </location>
</feature>
<feature type="transmembrane region" description="Helical" evidence="2">
    <location>
        <begin position="98"/>
        <end position="116"/>
    </location>
</feature>
<keyword evidence="5" id="KW-1185">Reference proteome</keyword>
<protein>
    <recommendedName>
        <fullName evidence="3">Major facilitator superfamily (MFS) profile domain-containing protein</fullName>
    </recommendedName>
</protein>
<feature type="transmembrane region" description="Helical" evidence="2">
    <location>
        <begin position="363"/>
        <end position="385"/>
    </location>
</feature>
<dbReference type="AlphaFoldDB" id="A0A1V9Z271"/>
<feature type="transmembrane region" description="Helical" evidence="2">
    <location>
        <begin position="261"/>
        <end position="282"/>
    </location>
</feature>
<dbReference type="Pfam" id="PF07690">
    <property type="entry name" value="MFS_1"/>
    <property type="match status" value="1"/>
</dbReference>
<feature type="domain" description="Major facilitator superfamily (MFS) profile" evidence="3">
    <location>
        <begin position="22"/>
        <end position="425"/>
    </location>
</feature>
<dbReference type="STRING" id="74557.A0A1V9Z271"/>
<dbReference type="OrthoDB" id="18110at2759"/>
<dbReference type="SUPFAM" id="SSF103473">
    <property type="entry name" value="MFS general substrate transporter"/>
    <property type="match status" value="1"/>
</dbReference>
<keyword evidence="2" id="KW-0472">Membrane</keyword>
<evidence type="ECO:0000256" key="1">
    <source>
        <dbReference type="ARBA" id="ARBA00004141"/>
    </source>
</evidence>
<feature type="transmembrane region" description="Helical" evidence="2">
    <location>
        <begin position="397"/>
        <end position="420"/>
    </location>
</feature>
<keyword evidence="2" id="KW-0812">Transmembrane</keyword>
<gene>
    <name evidence="4" type="ORF">THRCLA_08798</name>
</gene>
<dbReference type="GO" id="GO:0016020">
    <property type="term" value="C:membrane"/>
    <property type="evidence" value="ECO:0007669"/>
    <property type="project" value="UniProtKB-SubCell"/>
</dbReference>
<dbReference type="Proteomes" id="UP000243217">
    <property type="component" value="Unassembled WGS sequence"/>
</dbReference>
<name>A0A1V9Z271_9STRA</name>
<dbReference type="PANTHER" id="PTHR23524">
    <property type="entry name" value="TRANSPORTER, PUTATIVE (AFU_ORTHOLOGUE AFUA_8G04850)-RELATED"/>
    <property type="match status" value="1"/>
</dbReference>
<evidence type="ECO:0000259" key="3">
    <source>
        <dbReference type="PROSITE" id="PS50850"/>
    </source>
</evidence>
<dbReference type="EMBL" id="JNBS01002360">
    <property type="protein sequence ID" value="OQR92051.1"/>
    <property type="molecule type" value="Genomic_DNA"/>
</dbReference>
<reference evidence="4 5" key="1">
    <citation type="journal article" date="2014" name="Genome Biol. Evol.">
        <title>The secreted proteins of Achlya hypogyna and Thraustotheca clavata identify the ancestral oomycete secretome and reveal gene acquisitions by horizontal gene transfer.</title>
        <authorList>
            <person name="Misner I."/>
            <person name="Blouin N."/>
            <person name="Leonard G."/>
            <person name="Richards T.A."/>
            <person name="Lane C.E."/>
        </authorList>
    </citation>
    <scope>NUCLEOTIDE SEQUENCE [LARGE SCALE GENOMIC DNA]</scope>
    <source>
        <strain evidence="4 5">ATCC 34112</strain>
    </source>
</reference>